<dbReference type="Gene3D" id="3.30.420.130">
    <property type="entry name" value="Dinitrogenase iron-molybdenum cofactor biosynthesis domain"/>
    <property type="match status" value="1"/>
</dbReference>
<dbReference type="InterPro" id="IPR036105">
    <property type="entry name" value="DiNase_FeMo-co_biosyn_sf"/>
</dbReference>
<evidence type="ECO:0000313" key="3">
    <source>
        <dbReference type="Proteomes" id="UP000295008"/>
    </source>
</evidence>
<feature type="domain" description="Dinitrogenase iron-molybdenum cofactor biosynthesis" evidence="1">
    <location>
        <begin position="8"/>
        <end position="96"/>
    </location>
</feature>
<comment type="caution">
    <text evidence="2">The sequence shown here is derived from an EMBL/GenBank/DDBJ whole genome shotgun (WGS) entry which is preliminary data.</text>
</comment>
<dbReference type="PANTHER" id="PTHR42983">
    <property type="entry name" value="DINITROGENASE IRON-MOLYBDENUM COFACTOR PROTEIN-RELATED"/>
    <property type="match status" value="1"/>
</dbReference>
<accession>A0A4R1SBW2</accession>
<dbReference type="AlphaFoldDB" id="A0A4R1SBW2"/>
<keyword evidence="3" id="KW-1185">Reference proteome</keyword>
<organism evidence="2 3">
    <name type="scientific">Hydrogenispora ethanolica</name>
    <dbReference type="NCBI Taxonomy" id="1082276"/>
    <lineage>
        <taxon>Bacteria</taxon>
        <taxon>Bacillati</taxon>
        <taxon>Bacillota</taxon>
        <taxon>Hydrogenispora</taxon>
    </lineage>
</organism>
<evidence type="ECO:0000259" key="1">
    <source>
        <dbReference type="Pfam" id="PF02579"/>
    </source>
</evidence>
<dbReference type="InterPro" id="IPR003731">
    <property type="entry name" value="Di-Nase_FeMo-co_biosynth"/>
</dbReference>
<sequence>MKIAIATDGGAVAQHFGHCEGFTLYEVENGTAKEEKFIPNPGHQPGFLPNFLHEQGAGAVIAGGMGDGAVRIFREHGIAVITGISGSKEQAIERYSRGELVSGGSVCHEHSHAGSCGGHA</sequence>
<dbReference type="Pfam" id="PF02579">
    <property type="entry name" value="Nitro_FeMo-Co"/>
    <property type="match status" value="1"/>
</dbReference>
<dbReference type="PANTHER" id="PTHR42983:SF1">
    <property type="entry name" value="IRON-MOLYBDENUM PROTEIN"/>
    <property type="match status" value="1"/>
</dbReference>
<dbReference type="SUPFAM" id="SSF53146">
    <property type="entry name" value="Nitrogenase accessory factor-like"/>
    <property type="match status" value="1"/>
</dbReference>
<dbReference type="OrthoDB" id="280278at2"/>
<reference evidence="2 3" key="1">
    <citation type="submission" date="2019-03" db="EMBL/GenBank/DDBJ databases">
        <title>Genomic Encyclopedia of Type Strains, Phase IV (KMG-IV): sequencing the most valuable type-strain genomes for metagenomic binning, comparative biology and taxonomic classification.</title>
        <authorList>
            <person name="Goeker M."/>
        </authorList>
    </citation>
    <scope>NUCLEOTIDE SEQUENCE [LARGE SCALE GENOMIC DNA]</scope>
    <source>
        <strain evidence="2 3">LX-B</strain>
    </source>
</reference>
<dbReference type="Proteomes" id="UP000295008">
    <property type="component" value="Unassembled WGS sequence"/>
</dbReference>
<name>A0A4R1SBW2_HYDET</name>
<dbReference type="CDD" id="cd00851">
    <property type="entry name" value="MTH1175"/>
    <property type="match status" value="1"/>
</dbReference>
<proteinExistence type="predicted"/>
<evidence type="ECO:0000313" key="2">
    <source>
        <dbReference type="EMBL" id="TCL76988.1"/>
    </source>
</evidence>
<gene>
    <name evidence="2" type="ORF">EDC14_1001273</name>
</gene>
<dbReference type="EMBL" id="SLUN01000001">
    <property type="protein sequence ID" value="TCL76988.1"/>
    <property type="molecule type" value="Genomic_DNA"/>
</dbReference>
<dbReference type="InterPro" id="IPR033913">
    <property type="entry name" value="MTH1175_dom"/>
</dbReference>
<dbReference type="RefSeq" id="WP_132012373.1">
    <property type="nucleotide sequence ID" value="NZ_SLUN01000001.1"/>
</dbReference>
<protein>
    <submittedName>
        <fullName evidence="2">Putative Fe-Mo cluster-binding NifX family protein</fullName>
    </submittedName>
</protein>